<evidence type="ECO:0000256" key="9">
    <source>
        <dbReference type="ARBA" id="ARBA00049985"/>
    </source>
</evidence>
<reference evidence="11 12" key="1">
    <citation type="journal article" date="2019" name="Int. J. Syst. Evol. Microbiol.">
        <title>The Global Catalogue of Microorganisms (GCM) 10K type strain sequencing project: providing services to taxonomists for standard genome sequencing and annotation.</title>
        <authorList>
            <consortium name="The Broad Institute Genomics Platform"/>
            <consortium name="The Broad Institute Genome Sequencing Center for Infectious Disease"/>
            <person name="Wu L."/>
            <person name="Ma J."/>
        </authorList>
    </citation>
    <scope>NUCLEOTIDE SEQUENCE [LARGE SCALE GENOMIC DNA]</scope>
    <source>
        <strain evidence="11 12">JCM 13250</strain>
    </source>
</reference>
<dbReference type="PANTHER" id="PTHR42711:SF19">
    <property type="entry name" value="DOXORUBICIN RESISTANCE ATP-BINDING PROTEIN DRRA"/>
    <property type="match status" value="1"/>
</dbReference>
<dbReference type="PANTHER" id="PTHR42711">
    <property type="entry name" value="ABC TRANSPORTER ATP-BINDING PROTEIN"/>
    <property type="match status" value="1"/>
</dbReference>
<protein>
    <submittedName>
        <fullName evidence="11">Daunorubicin resistance protein DrrA family ABC transporter ATP-binding protein</fullName>
    </submittedName>
</protein>
<evidence type="ECO:0000256" key="3">
    <source>
        <dbReference type="ARBA" id="ARBA00022475"/>
    </source>
</evidence>
<gene>
    <name evidence="11" type="ORF">GCM10009682_01150</name>
</gene>
<accession>A0ABN2LDG9</accession>
<evidence type="ECO:0000259" key="10">
    <source>
        <dbReference type="PROSITE" id="PS50893"/>
    </source>
</evidence>
<feature type="domain" description="ABC transporter" evidence="10">
    <location>
        <begin position="5"/>
        <end position="235"/>
    </location>
</feature>
<keyword evidence="7" id="KW-0472">Membrane</keyword>
<evidence type="ECO:0000256" key="2">
    <source>
        <dbReference type="ARBA" id="ARBA00022448"/>
    </source>
</evidence>
<dbReference type="SMART" id="SM00382">
    <property type="entry name" value="AAA"/>
    <property type="match status" value="1"/>
</dbReference>
<dbReference type="Pfam" id="PF00005">
    <property type="entry name" value="ABC_tran"/>
    <property type="match status" value="1"/>
</dbReference>
<keyword evidence="5 11" id="KW-0067">ATP-binding</keyword>
<dbReference type="GO" id="GO:0005524">
    <property type="term" value="F:ATP binding"/>
    <property type="evidence" value="ECO:0007669"/>
    <property type="project" value="UniProtKB-KW"/>
</dbReference>
<keyword evidence="3" id="KW-1003">Cell membrane</keyword>
<dbReference type="RefSeq" id="WP_344125015.1">
    <property type="nucleotide sequence ID" value="NZ_BAAALT010000003.1"/>
</dbReference>
<evidence type="ECO:0000256" key="1">
    <source>
        <dbReference type="ARBA" id="ARBA00004413"/>
    </source>
</evidence>
<dbReference type="PROSITE" id="PS00211">
    <property type="entry name" value="ABC_TRANSPORTER_1"/>
    <property type="match status" value="1"/>
</dbReference>
<evidence type="ECO:0000256" key="7">
    <source>
        <dbReference type="ARBA" id="ARBA00023136"/>
    </source>
</evidence>
<dbReference type="EMBL" id="BAAALT010000003">
    <property type="protein sequence ID" value="GAA1782848.1"/>
    <property type="molecule type" value="Genomic_DNA"/>
</dbReference>
<dbReference type="InterPro" id="IPR003593">
    <property type="entry name" value="AAA+_ATPase"/>
</dbReference>
<sequence>MERGVVAEGLTKSFGSSRALEGLDLHVQEGTVGALLGPNGAGKTTTIRILTTLDTADTGQAFVGGFDIARQSHSVRTVIALTGQYAAVDGDLTGRENLIMVGRLYHLTRAAAKRRADELLERFMLGAAAGRLTGTYSGGMRRRLDLAASLVKPPGVLFLDEPTTGLDPPSREELWTVVRDLGREGTTVVLTTQYLEEADRLADHVTVVNHGRAVASGKPAELKATYGGDVLELVAPEQTVADQAAKLLAHRAGLGESAIGAGTVAGRVNVTVPSGTYSVVDAVRLLDAENLLLDDIALRRASLDEVFAALTAEGASS</sequence>
<evidence type="ECO:0000313" key="12">
    <source>
        <dbReference type="Proteomes" id="UP001500218"/>
    </source>
</evidence>
<keyword evidence="4" id="KW-0547">Nucleotide-binding</keyword>
<dbReference type="NCBIfam" id="TIGR01188">
    <property type="entry name" value="drrA"/>
    <property type="match status" value="1"/>
</dbReference>
<dbReference type="InterPro" id="IPR017871">
    <property type="entry name" value="ABC_transporter-like_CS"/>
</dbReference>
<evidence type="ECO:0000256" key="5">
    <source>
        <dbReference type="ARBA" id="ARBA00022840"/>
    </source>
</evidence>
<dbReference type="SUPFAM" id="SSF52540">
    <property type="entry name" value="P-loop containing nucleoside triphosphate hydrolases"/>
    <property type="match status" value="1"/>
</dbReference>
<keyword evidence="6" id="KW-1278">Translocase</keyword>
<proteinExistence type="inferred from homology"/>
<dbReference type="PROSITE" id="PS50893">
    <property type="entry name" value="ABC_TRANSPORTER_2"/>
    <property type="match status" value="1"/>
</dbReference>
<dbReference type="InterPro" id="IPR027417">
    <property type="entry name" value="P-loop_NTPase"/>
</dbReference>
<comment type="caution">
    <text evidence="11">The sequence shown here is derived from an EMBL/GenBank/DDBJ whole genome shotgun (WGS) entry which is preliminary data.</text>
</comment>
<keyword evidence="2" id="KW-0813">Transport</keyword>
<name>A0ABN2LDG9_9ACTN</name>
<keyword evidence="12" id="KW-1185">Reference proteome</keyword>
<dbReference type="InterPro" id="IPR050763">
    <property type="entry name" value="ABC_transporter_ATP-binding"/>
</dbReference>
<dbReference type="Proteomes" id="UP001500218">
    <property type="component" value="Unassembled WGS sequence"/>
</dbReference>
<organism evidence="11 12">
    <name type="scientific">Luedemannella flava</name>
    <dbReference type="NCBI Taxonomy" id="349316"/>
    <lineage>
        <taxon>Bacteria</taxon>
        <taxon>Bacillati</taxon>
        <taxon>Actinomycetota</taxon>
        <taxon>Actinomycetes</taxon>
        <taxon>Micromonosporales</taxon>
        <taxon>Micromonosporaceae</taxon>
        <taxon>Luedemannella</taxon>
    </lineage>
</organism>
<evidence type="ECO:0000256" key="6">
    <source>
        <dbReference type="ARBA" id="ARBA00022967"/>
    </source>
</evidence>
<evidence type="ECO:0000256" key="8">
    <source>
        <dbReference type="ARBA" id="ARBA00023251"/>
    </source>
</evidence>
<comment type="similarity">
    <text evidence="9">Belongs to the ABC transporter superfamily. Drug exporter-1 (DrugE1) (TC 3.A.1.105) family.</text>
</comment>
<comment type="subcellular location">
    <subcellularLocation>
        <location evidence="1">Cell membrane</location>
        <topology evidence="1">Peripheral membrane protein</topology>
        <orientation evidence="1">Cytoplasmic side</orientation>
    </subcellularLocation>
</comment>
<evidence type="ECO:0000256" key="4">
    <source>
        <dbReference type="ARBA" id="ARBA00022741"/>
    </source>
</evidence>
<evidence type="ECO:0000313" key="11">
    <source>
        <dbReference type="EMBL" id="GAA1782848.1"/>
    </source>
</evidence>
<dbReference type="Gene3D" id="3.40.50.300">
    <property type="entry name" value="P-loop containing nucleotide triphosphate hydrolases"/>
    <property type="match status" value="1"/>
</dbReference>
<keyword evidence="8" id="KW-0046">Antibiotic resistance</keyword>
<dbReference type="InterPro" id="IPR003439">
    <property type="entry name" value="ABC_transporter-like_ATP-bd"/>
</dbReference>
<dbReference type="InterPro" id="IPR005894">
    <property type="entry name" value="DrrA"/>
</dbReference>